<evidence type="ECO:0000313" key="2">
    <source>
        <dbReference type="EMBL" id="CAH3029273.1"/>
    </source>
</evidence>
<reference evidence="2 3" key="1">
    <citation type="submission" date="2022-05" db="EMBL/GenBank/DDBJ databases">
        <authorList>
            <consortium name="Genoscope - CEA"/>
            <person name="William W."/>
        </authorList>
    </citation>
    <scope>NUCLEOTIDE SEQUENCE [LARGE SCALE GENOMIC DNA]</scope>
</reference>
<sequence length="200" mass="23338">MSKYYEVSKVLGVRSIGGKKEYRVRWKNFGSSADCWVPEADCNRAIKKFAQNSLKAREKSIDYLVCEIGQKLSVRTAPEKEYIRRTTVKVPMDREVFEDLFCGLSRSRNKFDVMAEDLDSLLPAGWSEKAFRTRTRCVVCRRQPISIRFANQRKLHYDHSECPRCQWSGDGNKPTLCQAKKTWPVDLSYLFLTFSRERSQ</sequence>
<protein>
    <recommendedName>
        <fullName evidence="1">Chromo domain-containing protein</fullName>
    </recommendedName>
</protein>
<proteinExistence type="predicted"/>
<name>A0ABN8MIC1_9CNID</name>
<feature type="domain" description="Chromo" evidence="1">
    <location>
        <begin position="5"/>
        <end position="41"/>
    </location>
</feature>
<dbReference type="SUPFAM" id="SSF54160">
    <property type="entry name" value="Chromo domain-like"/>
    <property type="match status" value="1"/>
</dbReference>
<dbReference type="InterPro" id="IPR000953">
    <property type="entry name" value="Chromo/chromo_shadow_dom"/>
</dbReference>
<dbReference type="InterPro" id="IPR016197">
    <property type="entry name" value="Chromo-like_dom_sf"/>
</dbReference>
<keyword evidence="3" id="KW-1185">Reference proteome</keyword>
<dbReference type="InterPro" id="IPR023780">
    <property type="entry name" value="Chromo_domain"/>
</dbReference>
<dbReference type="Pfam" id="PF00385">
    <property type="entry name" value="Chromo"/>
    <property type="match status" value="1"/>
</dbReference>
<dbReference type="SMART" id="SM00298">
    <property type="entry name" value="CHROMO"/>
    <property type="match status" value="1"/>
</dbReference>
<organism evidence="2 3">
    <name type="scientific">Porites evermanni</name>
    <dbReference type="NCBI Taxonomy" id="104178"/>
    <lineage>
        <taxon>Eukaryota</taxon>
        <taxon>Metazoa</taxon>
        <taxon>Cnidaria</taxon>
        <taxon>Anthozoa</taxon>
        <taxon>Hexacorallia</taxon>
        <taxon>Scleractinia</taxon>
        <taxon>Fungiina</taxon>
        <taxon>Poritidae</taxon>
        <taxon>Porites</taxon>
    </lineage>
</organism>
<dbReference type="CDD" id="cd00024">
    <property type="entry name" value="CD_CSD"/>
    <property type="match status" value="1"/>
</dbReference>
<dbReference type="Proteomes" id="UP001159427">
    <property type="component" value="Unassembled WGS sequence"/>
</dbReference>
<gene>
    <name evidence="2" type="ORF">PEVE_00035867</name>
</gene>
<dbReference type="EMBL" id="CALNXI010000562">
    <property type="protein sequence ID" value="CAH3029273.1"/>
    <property type="molecule type" value="Genomic_DNA"/>
</dbReference>
<comment type="caution">
    <text evidence="2">The sequence shown here is derived from an EMBL/GenBank/DDBJ whole genome shotgun (WGS) entry which is preliminary data.</text>
</comment>
<feature type="non-terminal residue" evidence="2">
    <location>
        <position position="200"/>
    </location>
</feature>
<dbReference type="Gene3D" id="2.40.50.40">
    <property type="match status" value="1"/>
</dbReference>
<evidence type="ECO:0000313" key="3">
    <source>
        <dbReference type="Proteomes" id="UP001159427"/>
    </source>
</evidence>
<evidence type="ECO:0000259" key="1">
    <source>
        <dbReference type="PROSITE" id="PS50013"/>
    </source>
</evidence>
<accession>A0ABN8MIC1</accession>
<dbReference type="PROSITE" id="PS50013">
    <property type="entry name" value="CHROMO_2"/>
    <property type="match status" value="1"/>
</dbReference>